<dbReference type="InterPro" id="IPR010054">
    <property type="entry name" value="Type2_sec_GspG"/>
</dbReference>
<comment type="subcellular location">
    <subcellularLocation>
        <location evidence="1">Cell inner membrane</location>
        <topology evidence="1">Single-pass membrane protein</topology>
    </subcellularLocation>
</comment>
<keyword evidence="5" id="KW-0488">Methylation</keyword>
<dbReference type="InterPro" id="IPR013545">
    <property type="entry name" value="T2SS_protein-GspG_C"/>
</dbReference>
<dbReference type="EMBL" id="CP019646">
    <property type="protein sequence ID" value="AQQ71388.1"/>
    <property type="molecule type" value="Genomic_DNA"/>
</dbReference>
<dbReference type="PANTHER" id="PTHR30093">
    <property type="entry name" value="GENERAL SECRETION PATHWAY PROTEIN G"/>
    <property type="match status" value="1"/>
</dbReference>
<sequence length="142" mass="15718">MLNIEYKRKTGFTLIELLLVLVILAALAAVVVPKFTRRSEQARITAAKTDISNIEVALDAFEIDNGRYPTTSEGIKALIEKPSNADGWETPYLKRGVPKDPWGAEYIYKQPGSHNEYGYDLSSGGPDGQAGNEDDIVNWTEE</sequence>
<evidence type="ECO:0000256" key="8">
    <source>
        <dbReference type="ARBA" id="ARBA00022989"/>
    </source>
</evidence>
<feature type="transmembrane region" description="Helical" evidence="11">
    <location>
        <begin position="12"/>
        <end position="33"/>
    </location>
</feature>
<evidence type="ECO:0000256" key="9">
    <source>
        <dbReference type="ARBA" id="ARBA00023136"/>
    </source>
</evidence>
<keyword evidence="9 11" id="KW-0472">Membrane</keyword>
<evidence type="ECO:0000313" key="14">
    <source>
        <dbReference type="Proteomes" id="UP000188181"/>
    </source>
</evidence>
<dbReference type="PANTHER" id="PTHR30093:SF44">
    <property type="entry name" value="TYPE II SECRETION SYSTEM CORE PROTEIN G"/>
    <property type="match status" value="1"/>
</dbReference>
<dbReference type="SUPFAM" id="SSF54523">
    <property type="entry name" value="Pili subunits"/>
    <property type="match status" value="1"/>
</dbReference>
<comment type="similarity">
    <text evidence="2">Belongs to the GSP G family.</text>
</comment>
<dbReference type="AlphaFoldDB" id="A0A1Q2MFR3"/>
<dbReference type="GO" id="GO:0015627">
    <property type="term" value="C:type II protein secretion system complex"/>
    <property type="evidence" value="ECO:0007669"/>
    <property type="project" value="InterPro"/>
</dbReference>
<dbReference type="STRING" id="1851148.SMSP2_01761"/>
<dbReference type="Pfam" id="PF08334">
    <property type="entry name" value="T2SSG"/>
    <property type="match status" value="1"/>
</dbReference>
<dbReference type="GO" id="GO:0005886">
    <property type="term" value="C:plasma membrane"/>
    <property type="evidence" value="ECO:0007669"/>
    <property type="project" value="UniProtKB-SubCell"/>
</dbReference>
<accession>A0A1Q2MFR3</accession>
<organism evidence="13 14">
    <name type="scientific">Limihaloglobus sulfuriphilus</name>
    <dbReference type="NCBI Taxonomy" id="1851148"/>
    <lineage>
        <taxon>Bacteria</taxon>
        <taxon>Pseudomonadati</taxon>
        <taxon>Planctomycetota</taxon>
        <taxon>Phycisphaerae</taxon>
        <taxon>Sedimentisphaerales</taxon>
        <taxon>Sedimentisphaeraceae</taxon>
        <taxon>Limihaloglobus</taxon>
    </lineage>
</organism>
<keyword evidence="14" id="KW-1185">Reference proteome</keyword>
<dbReference type="NCBIfam" id="TIGR02532">
    <property type="entry name" value="IV_pilin_GFxxxE"/>
    <property type="match status" value="1"/>
</dbReference>
<evidence type="ECO:0000256" key="3">
    <source>
        <dbReference type="ARBA" id="ARBA00020042"/>
    </source>
</evidence>
<feature type="compositionally biased region" description="Acidic residues" evidence="10">
    <location>
        <begin position="132"/>
        <end position="142"/>
    </location>
</feature>
<keyword evidence="4" id="KW-1003">Cell membrane</keyword>
<evidence type="ECO:0000256" key="7">
    <source>
        <dbReference type="ARBA" id="ARBA00022692"/>
    </source>
</evidence>
<dbReference type="InterPro" id="IPR045584">
    <property type="entry name" value="Pilin-like"/>
</dbReference>
<feature type="region of interest" description="Disordered" evidence="10">
    <location>
        <begin position="117"/>
        <end position="142"/>
    </location>
</feature>
<evidence type="ECO:0000256" key="4">
    <source>
        <dbReference type="ARBA" id="ARBA00022475"/>
    </source>
</evidence>
<dbReference type="PROSITE" id="PS00409">
    <property type="entry name" value="PROKAR_NTER_METHYL"/>
    <property type="match status" value="1"/>
</dbReference>
<evidence type="ECO:0000256" key="6">
    <source>
        <dbReference type="ARBA" id="ARBA00022519"/>
    </source>
</evidence>
<evidence type="ECO:0000259" key="12">
    <source>
        <dbReference type="Pfam" id="PF08334"/>
    </source>
</evidence>
<evidence type="ECO:0000256" key="11">
    <source>
        <dbReference type="SAM" id="Phobius"/>
    </source>
</evidence>
<dbReference type="GO" id="GO:0015628">
    <property type="term" value="P:protein secretion by the type II secretion system"/>
    <property type="evidence" value="ECO:0007669"/>
    <property type="project" value="InterPro"/>
</dbReference>
<dbReference type="RefSeq" id="WP_146683571.1">
    <property type="nucleotide sequence ID" value="NZ_CP019646.1"/>
</dbReference>
<evidence type="ECO:0000256" key="1">
    <source>
        <dbReference type="ARBA" id="ARBA00004377"/>
    </source>
</evidence>
<dbReference type="PRINTS" id="PR00813">
    <property type="entry name" value="BCTERIALGSPG"/>
</dbReference>
<proteinExistence type="inferred from homology"/>
<dbReference type="OrthoDB" id="9795612at2"/>
<dbReference type="InterPro" id="IPR000983">
    <property type="entry name" value="Bac_GSPG_pilin"/>
</dbReference>
<gene>
    <name evidence="13" type="primary">xcpT_11</name>
    <name evidence="13" type="ORF">SMSP2_01761</name>
</gene>
<evidence type="ECO:0000256" key="5">
    <source>
        <dbReference type="ARBA" id="ARBA00022481"/>
    </source>
</evidence>
<dbReference type="Gene3D" id="3.30.700.10">
    <property type="entry name" value="Glycoprotein, Type 4 Pilin"/>
    <property type="match status" value="1"/>
</dbReference>
<dbReference type="Proteomes" id="UP000188181">
    <property type="component" value="Chromosome"/>
</dbReference>
<name>A0A1Q2MFR3_9BACT</name>
<keyword evidence="8 11" id="KW-1133">Transmembrane helix</keyword>
<evidence type="ECO:0000256" key="10">
    <source>
        <dbReference type="SAM" id="MobiDB-lite"/>
    </source>
</evidence>
<dbReference type="InterPro" id="IPR012902">
    <property type="entry name" value="N_methyl_site"/>
</dbReference>
<dbReference type="KEGG" id="pbas:SMSP2_01761"/>
<dbReference type="NCBIfam" id="TIGR01710">
    <property type="entry name" value="typeII_sec_gspG"/>
    <property type="match status" value="1"/>
</dbReference>
<evidence type="ECO:0000256" key="2">
    <source>
        <dbReference type="ARBA" id="ARBA00009984"/>
    </source>
</evidence>
<evidence type="ECO:0000313" key="13">
    <source>
        <dbReference type="EMBL" id="AQQ71388.1"/>
    </source>
</evidence>
<keyword evidence="6" id="KW-0997">Cell inner membrane</keyword>
<protein>
    <recommendedName>
        <fullName evidence="3">Type II secretion system core protein G</fullName>
    </recommendedName>
</protein>
<dbReference type="Pfam" id="PF07963">
    <property type="entry name" value="N_methyl"/>
    <property type="match status" value="1"/>
</dbReference>
<reference evidence="14" key="1">
    <citation type="submission" date="2017-02" db="EMBL/GenBank/DDBJ databases">
        <title>Comparative genomics and description of representatives of a novel lineage of planctomycetes thriving in anoxic sediments.</title>
        <authorList>
            <person name="Spring S."/>
            <person name="Bunk B."/>
            <person name="Sproer C."/>
        </authorList>
    </citation>
    <scope>NUCLEOTIDE SEQUENCE [LARGE SCALE GENOMIC DNA]</scope>
    <source>
        <strain evidence="14">SM-Chi-D1</strain>
    </source>
</reference>
<keyword evidence="7 11" id="KW-0812">Transmembrane</keyword>
<feature type="domain" description="Type II secretion system protein GspG C-terminal" evidence="12">
    <location>
        <begin position="36"/>
        <end position="139"/>
    </location>
</feature>